<evidence type="ECO:0000313" key="2">
    <source>
        <dbReference type="Proteomes" id="UP000198589"/>
    </source>
</evidence>
<dbReference type="EMBL" id="FOND01000004">
    <property type="protein sequence ID" value="SFE51685.1"/>
    <property type="molecule type" value="Genomic_DNA"/>
</dbReference>
<dbReference type="STRING" id="1798228.SAMN05216574_10467"/>
<dbReference type="InterPro" id="IPR011990">
    <property type="entry name" value="TPR-like_helical_dom_sf"/>
</dbReference>
<evidence type="ECO:0008006" key="3">
    <source>
        <dbReference type="Google" id="ProtNLM"/>
    </source>
</evidence>
<dbReference type="SUPFAM" id="SSF48452">
    <property type="entry name" value="TPR-like"/>
    <property type="match status" value="1"/>
</dbReference>
<name>A0A1I2B696_9ACTN</name>
<reference evidence="2" key="1">
    <citation type="submission" date="2016-10" db="EMBL/GenBank/DDBJ databases">
        <authorList>
            <person name="Varghese N."/>
            <person name="Submissions S."/>
        </authorList>
    </citation>
    <scope>NUCLEOTIDE SEQUENCE [LARGE SCALE GENOMIC DNA]</scope>
    <source>
        <strain evidence="2">DSM 46838</strain>
    </source>
</reference>
<protein>
    <recommendedName>
        <fullName evidence="3">Tetratricopeptide repeat-containing protein</fullName>
    </recommendedName>
</protein>
<dbReference type="Gene3D" id="1.25.40.10">
    <property type="entry name" value="Tetratricopeptide repeat domain"/>
    <property type="match status" value="1"/>
</dbReference>
<sequence>MVAYGAGVRGPVDDDDIEELEFSVRKPEDHRRAAATLLAWADEEHPDDEAEPARLLNAAAWHLEQVGERDTALGLYRRSVAARGTVLPDARCYLHAALLRAGLVDEARQLADEVRREAPADLDVYVFMSENHEMAGDLRQAHRWLNIGLRTLELPDPMDVPPDSGHSGYVLLRSRRRVRAALGLPPDDVDDLVPPLELPDEE</sequence>
<dbReference type="Proteomes" id="UP000198589">
    <property type="component" value="Unassembled WGS sequence"/>
</dbReference>
<dbReference type="AlphaFoldDB" id="A0A1I2B696"/>
<organism evidence="1 2">
    <name type="scientific">Blastococcus tunisiensis</name>
    <dbReference type="NCBI Taxonomy" id="1798228"/>
    <lineage>
        <taxon>Bacteria</taxon>
        <taxon>Bacillati</taxon>
        <taxon>Actinomycetota</taxon>
        <taxon>Actinomycetes</taxon>
        <taxon>Geodermatophilales</taxon>
        <taxon>Geodermatophilaceae</taxon>
        <taxon>Blastococcus</taxon>
    </lineage>
</organism>
<gene>
    <name evidence="1" type="ORF">SAMN05216574_10467</name>
</gene>
<keyword evidence="2" id="KW-1185">Reference proteome</keyword>
<accession>A0A1I2B696</accession>
<proteinExistence type="predicted"/>
<evidence type="ECO:0000313" key="1">
    <source>
        <dbReference type="EMBL" id="SFE51685.1"/>
    </source>
</evidence>